<accession>A0ABQ1V2R4</accession>
<dbReference type="Pfam" id="PF01443">
    <property type="entry name" value="Viral_helicase1"/>
    <property type="match status" value="1"/>
</dbReference>
<reference evidence="3" key="1">
    <citation type="journal article" date="2019" name="Int. J. Syst. Evol. Microbiol.">
        <title>The Global Catalogue of Microorganisms (GCM) 10K type strain sequencing project: providing services to taxonomists for standard genome sequencing and annotation.</title>
        <authorList>
            <consortium name="The Broad Institute Genomics Platform"/>
            <consortium name="The Broad Institute Genome Sequencing Center for Infectious Disease"/>
            <person name="Wu L."/>
            <person name="Ma J."/>
        </authorList>
    </citation>
    <scope>NUCLEOTIDE SEQUENCE [LARGE SCALE GENOMIC DNA]</scope>
    <source>
        <strain evidence="3">CCM 7855</strain>
    </source>
</reference>
<dbReference type="Proteomes" id="UP000632454">
    <property type="component" value="Unassembled WGS sequence"/>
</dbReference>
<feature type="domain" description="(+)RNA virus helicase C-terminal" evidence="1">
    <location>
        <begin position="26"/>
        <end position="66"/>
    </location>
</feature>
<dbReference type="EMBL" id="BMCS01000002">
    <property type="protein sequence ID" value="GGF35433.1"/>
    <property type="molecule type" value="Genomic_DNA"/>
</dbReference>
<dbReference type="InterPro" id="IPR027417">
    <property type="entry name" value="P-loop_NTPase"/>
</dbReference>
<sequence length="84" mass="9313">MSGGGQRVVLEGVLDNDDIFYGHVLGFKGLERRVIILALNESTPRDRSKERLYVGLSRARDQLVICGDPEFVREVGGPELASRL</sequence>
<evidence type="ECO:0000313" key="2">
    <source>
        <dbReference type="EMBL" id="GGF35433.1"/>
    </source>
</evidence>
<keyword evidence="3" id="KW-1185">Reference proteome</keyword>
<comment type="caution">
    <text evidence="2">The sequence shown here is derived from an EMBL/GenBank/DDBJ whole genome shotgun (WGS) entry which is preliminary data.</text>
</comment>
<dbReference type="Gene3D" id="3.40.50.300">
    <property type="entry name" value="P-loop containing nucleotide triphosphate hydrolases"/>
    <property type="match status" value="1"/>
</dbReference>
<name>A0ABQ1V2R4_9NOCA</name>
<protein>
    <recommendedName>
        <fullName evidence="1">(+)RNA virus helicase C-terminal domain-containing protein</fullName>
    </recommendedName>
</protein>
<organism evidence="2 3">
    <name type="scientific">Williamsia phyllosphaerae</name>
    <dbReference type="NCBI Taxonomy" id="885042"/>
    <lineage>
        <taxon>Bacteria</taxon>
        <taxon>Bacillati</taxon>
        <taxon>Actinomycetota</taxon>
        <taxon>Actinomycetes</taxon>
        <taxon>Mycobacteriales</taxon>
        <taxon>Nocardiaceae</taxon>
        <taxon>Williamsia</taxon>
    </lineage>
</organism>
<evidence type="ECO:0000259" key="1">
    <source>
        <dbReference type="Pfam" id="PF01443"/>
    </source>
</evidence>
<dbReference type="SUPFAM" id="SSF52540">
    <property type="entry name" value="P-loop containing nucleoside triphosphate hydrolases"/>
    <property type="match status" value="1"/>
</dbReference>
<dbReference type="InterPro" id="IPR027351">
    <property type="entry name" value="(+)RNA_virus_helicase_core_dom"/>
</dbReference>
<evidence type="ECO:0000313" key="3">
    <source>
        <dbReference type="Proteomes" id="UP000632454"/>
    </source>
</evidence>
<proteinExistence type="predicted"/>
<gene>
    <name evidence="2" type="ORF">GCM10007298_34080</name>
</gene>